<feature type="compositionally biased region" description="Basic and acidic residues" evidence="2">
    <location>
        <begin position="263"/>
        <end position="282"/>
    </location>
</feature>
<evidence type="ECO:0000313" key="4">
    <source>
        <dbReference type="EMBL" id="CEL65607.1"/>
    </source>
</evidence>
<dbReference type="AlphaFoldDB" id="F0VDD8"/>
<feature type="compositionally biased region" description="Basic and acidic residues" evidence="2">
    <location>
        <begin position="425"/>
        <end position="443"/>
    </location>
</feature>
<accession>F0VDD8</accession>
<feature type="compositionally biased region" description="Basic and acidic residues" evidence="2">
    <location>
        <begin position="308"/>
        <end position="320"/>
    </location>
</feature>
<keyword evidence="5" id="KW-1185">Reference proteome</keyword>
<gene>
    <name evidence="4" type="ORF">BN1204_014470</name>
    <name evidence="3" type="ORF">NCLIV_014470</name>
</gene>
<dbReference type="eggNOG" id="KOG3925">
    <property type="taxonomic scope" value="Eukaryota"/>
</dbReference>
<dbReference type="EMBL" id="LN714479">
    <property type="protein sequence ID" value="CEL65607.1"/>
    <property type="molecule type" value="Genomic_DNA"/>
</dbReference>
<evidence type="ECO:0000256" key="1">
    <source>
        <dbReference type="ARBA" id="ARBA00009841"/>
    </source>
</evidence>
<reference evidence="5" key="3">
    <citation type="journal article" date="2012" name="PLoS Pathog.">
        <title>Comparative genomics of the apicomplexan parasites Toxoplasma gondii and Neospora caninum: Coccidia differing in host range and transmission strategy.</title>
        <authorList>
            <person name="Reid A.J."/>
            <person name="Vermont S.J."/>
            <person name="Cotton J.A."/>
            <person name="Harris D."/>
            <person name="Hill-Cawthorne G.A."/>
            <person name="Konen-Waisman S."/>
            <person name="Latham S.M."/>
            <person name="Mourier T."/>
            <person name="Norton R."/>
            <person name="Quail M.A."/>
            <person name="Sanders M."/>
            <person name="Shanmugam D."/>
            <person name="Sohal A."/>
            <person name="Wasmuth J.D."/>
            <person name="Brunk B."/>
            <person name="Grigg M.E."/>
            <person name="Howard J.C."/>
            <person name="Parkinson J."/>
            <person name="Roos D.S."/>
            <person name="Trees A.J."/>
            <person name="Berriman M."/>
            <person name="Pain A."/>
            <person name="Wastling J.M."/>
        </authorList>
    </citation>
    <scope>NUCLEOTIDE SEQUENCE [LARGE SCALE GENOMIC DNA]</scope>
    <source>
        <strain evidence="5">Liverpool</strain>
    </source>
</reference>
<dbReference type="InterPro" id="IPR029028">
    <property type="entry name" value="Alpha/beta_knot_MTases"/>
</dbReference>
<dbReference type="SUPFAM" id="SSF75217">
    <property type="entry name" value="alpha/beta knot"/>
    <property type="match status" value="1"/>
</dbReference>
<dbReference type="PANTHER" id="PTHR12150">
    <property type="entry name" value="CLASS IV SAM-BINDING METHYLTRANSFERASE-RELATED"/>
    <property type="match status" value="1"/>
</dbReference>
<evidence type="ECO:0000256" key="2">
    <source>
        <dbReference type="SAM" id="MobiDB-lite"/>
    </source>
</evidence>
<feature type="compositionally biased region" description="Polar residues" evidence="2">
    <location>
        <begin position="253"/>
        <end position="262"/>
    </location>
</feature>
<feature type="compositionally biased region" description="Basic residues" evidence="2">
    <location>
        <begin position="233"/>
        <end position="246"/>
    </location>
</feature>
<feature type="region of interest" description="Disordered" evidence="2">
    <location>
        <begin position="1"/>
        <end position="449"/>
    </location>
</feature>
<evidence type="ECO:0008006" key="6">
    <source>
        <dbReference type="Google" id="ProtNLM"/>
    </source>
</evidence>
<dbReference type="GeneID" id="13444296"/>
<comment type="similarity">
    <text evidence="1">Belongs to the class IV-like SAM-binding methyltransferase superfamily.</text>
</comment>
<dbReference type="VEuPathDB" id="ToxoDB:NCLIV_014470"/>
<feature type="compositionally biased region" description="Basic and acidic residues" evidence="2">
    <location>
        <begin position="378"/>
        <end position="395"/>
    </location>
</feature>
<feature type="compositionally biased region" description="Basic and acidic residues" evidence="2">
    <location>
        <begin position="350"/>
        <end position="365"/>
    </location>
</feature>
<reference evidence="4" key="4">
    <citation type="journal article" date="2015" name="PLoS ONE">
        <title>Comprehensive Evaluation of Toxoplasma gondii VEG and Neospora caninum LIV Genomes with Tachyzoite Stage Transcriptome and Proteome Defines Novel Transcript Features.</title>
        <authorList>
            <person name="Ramaprasad A."/>
            <person name="Mourier T."/>
            <person name="Naeem R."/>
            <person name="Malas T.B."/>
            <person name="Moussa E."/>
            <person name="Panigrahi A."/>
            <person name="Vermont S.J."/>
            <person name="Otto T.D."/>
            <person name="Wastling J."/>
            <person name="Pain A."/>
        </authorList>
    </citation>
    <scope>NUCLEOTIDE SEQUENCE</scope>
    <source>
        <strain evidence="4">Liverpool</strain>
    </source>
</reference>
<dbReference type="CDD" id="cd18086">
    <property type="entry name" value="HsC9orf114-like"/>
    <property type="match status" value="1"/>
</dbReference>
<dbReference type="Pfam" id="PF02598">
    <property type="entry name" value="Methyltrn_RNA_3"/>
    <property type="match status" value="1"/>
</dbReference>
<evidence type="ECO:0000313" key="5">
    <source>
        <dbReference type="Proteomes" id="UP000007494"/>
    </source>
</evidence>
<protein>
    <recommendedName>
        <fullName evidence="6">RNA methyltransferase</fullName>
    </recommendedName>
</protein>
<reference evidence="3" key="2">
    <citation type="submission" date="2011-03" db="EMBL/GenBank/DDBJ databases">
        <title>Comparative genomics and transcriptomics of Neospora caninum and Toxoplasma gondii.</title>
        <authorList>
            <person name="Reid A.J."/>
            <person name="Sohal A."/>
            <person name="Harris D."/>
            <person name="Quail M."/>
            <person name="Sanders M."/>
            <person name="Berriman M."/>
            <person name="Wastling J.M."/>
            <person name="Pain A."/>
        </authorList>
    </citation>
    <scope>NUCLEOTIDE SEQUENCE</scope>
    <source>
        <strain evidence="3">Liverpool</strain>
    </source>
</reference>
<dbReference type="RefSeq" id="XP_003881686.1">
    <property type="nucleotide sequence ID" value="XM_003881637.1"/>
</dbReference>
<reference evidence="3" key="1">
    <citation type="submission" date="2011-02" db="EMBL/GenBank/DDBJ databases">
        <authorList>
            <person name="Aslett M."/>
        </authorList>
    </citation>
    <scope>NUCLEOTIDE SEQUENCE</scope>
    <source>
        <strain evidence="3">Liverpool</strain>
    </source>
</reference>
<dbReference type="InterPro" id="IPR003750">
    <property type="entry name" value="Put_MeTrfase-C9orf114-like"/>
</dbReference>
<evidence type="ECO:0000313" key="3">
    <source>
        <dbReference type="EMBL" id="CBZ51653.1"/>
    </source>
</evidence>
<proteinExistence type="inferred from homology"/>
<dbReference type="InterPro" id="IPR029026">
    <property type="entry name" value="tRNA_m1G_MTases_N"/>
</dbReference>
<feature type="compositionally biased region" description="Basic and acidic residues" evidence="2">
    <location>
        <begin position="115"/>
        <end position="146"/>
    </location>
</feature>
<organism evidence="3 5">
    <name type="scientific">Neospora caninum (strain Liverpool)</name>
    <dbReference type="NCBI Taxonomy" id="572307"/>
    <lineage>
        <taxon>Eukaryota</taxon>
        <taxon>Sar</taxon>
        <taxon>Alveolata</taxon>
        <taxon>Apicomplexa</taxon>
        <taxon>Conoidasida</taxon>
        <taxon>Coccidia</taxon>
        <taxon>Eucoccidiorida</taxon>
        <taxon>Eimeriorina</taxon>
        <taxon>Sarcocystidae</taxon>
        <taxon>Neospora</taxon>
    </lineage>
</organism>
<dbReference type="EMBL" id="FR823386">
    <property type="protein sequence ID" value="CBZ51653.1"/>
    <property type="molecule type" value="Genomic_DNA"/>
</dbReference>
<name>F0VDD8_NEOCL</name>
<dbReference type="PANTHER" id="PTHR12150:SF13">
    <property type="entry name" value="METHYLTRANSFERASE C9ORF114-RELATED"/>
    <property type="match status" value="1"/>
</dbReference>
<dbReference type="InParanoid" id="F0VDD8"/>
<dbReference type="OMA" id="HLRRNEW"/>
<feature type="compositionally biased region" description="Basic and acidic residues" evidence="2">
    <location>
        <begin position="593"/>
        <end position="611"/>
    </location>
</feature>
<dbReference type="Gene3D" id="3.40.1280.10">
    <property type="match status" value="2"/>
</dbReference>
<dbReference type="Proteomes" id="UP000007494">
    <property type="component" value="Chromosome V"/>
</dbReference>
<feature type="compositionally biased region" description="Low complexity" evidence="2">
    <location>
        <begin position="22"/>
        <end position="34"/>
    </location>
</feature>
<feature type="compositionally biased region" description="Acidic residues" evidence="2">
    <location>
        <begin position="184"/>
        <end position="194"/>
    </location>
</feature>
<sequence length="821" mass="91016">MGPPGKASARNSQLVPASWFVSPSASARSASESSPLGGKRQAGTGAPKDQKRKSVEGGHPSPSQEGSQIRRKDERGQNGQVRGDATRKPGVSIHSPRDSARMSKPAEPAPASGRSWRDDRMKTGDIIQSRHEGKSEFPRKDYRQARELGNSGKKPWEKDSRGGQSSRPYAENRFPSFARNSKGEEEEDEEEEPDATSVGEGERERMLAAAMAAIEEKDEQAVLSDVEEEKGRGKGKKFARDAKRKREAGSATKRGTGNQGENRSTKAERDGEVRGREEEESKKRRKGNGETNKCSGDGEENARGTSDQCRDVMERKEDGRNGGQTDSGDEDDDEYQLHIVKRPVVSQETQEGKRSMDNAADRKSEPSGPSPIRTEPVTGRDRDRWRGAGQRDHRNSRPSAGDRGGSFGFDVSAGEKRFFPPLGEKGTETREAEENAKEATEREEAGEEETAELLRFVPKVLPFAGARRTRTLSVALPASIIDNAQTAELRAALVGQIARTLTVFGVDEIIVYEDVAAAISRGNAEDGHSRALEFFVRNLRYLETPQFLRKSLFPIHSDLRFAGLQNPLDAPHHLRRNEWLPYREGVVVASSKTRQERQHAKATECDRAKGPGDDVKLTAAEKKRLKNKQGAWVECGLPALVWIPNSRLEDGMRVTVRLDASVRQLQRQPQERGDAEPPLMRGVAVSPDEPPVKAGLYWGYRVRIAQHFQDVFSSCPFSADGRYDLTVGTSERGACVGRGFEFPRNYRHMLLVFGGLQGLEAVLLDRQSNCAPCRDPSTLFDMYLNTCAFQRSRTIRAEEAVPITLALLRPYLLETDWTKKA</sequence>
<dbReference type="OrthoDB" id="361029at2759"/>
<feature type="region of interest" description="Disordered" evidence="2">
    <location>
        <begin position="664"/>
        <end position="685"/>
    </location>
</feature>
<feature type="region of interest" description="Disordered" evidence="2">
    <location>
        <begin position="591"/>
        <end position="611"/>
    </location>
</feature>